<dbReference type="Ensembl" id="ENSOMYT00000067365.2">
    <property type="protein sequence ID" value="ENSOMYP00000061860.1"/>
    <property type="gene ID" value="ENSOMYG00000028615.2"/>
</dbReference>
<organism evidence="1 2">
    <name type="scientific">Oncorhynchus mykiss</name>
    <name type="common">Rainbow trout</name>
    <name type="synonym">Salmo gairdneri</name>
    <dbReference type="NCBI Taxonomy" id="8022"/>
    <lineage>
        <taxon>Eukaryota</taxon>
        <taxon>Metazoa</taxon>
        <taxon>Chordata</taxon>
        <taxon>Craniata</taxon>
        <taxon>Vertebrata</taxon>
        <taxon>Euteleostomi</taxon>
        <taxon>Actinopterygii</taxon>
        <taxon>Neopterygii</taxon>
        <taxon>Teleostei</taxon>
        <taxon>Protacanthopterygii</taxon>
        <taxon>Salmoniformes</taxon>
        <taxon>Salmonidae</taxon>
        <taxon>Salmoninae</taxon>
        <taxon>Oncorhynchus</taxon>
    </lineage>
</organism>
<dbReference type="AlphaFoldDB" id="A0A8C7VZ87"/>
<evidence type="ECO:0000313" key="1">
    <source>
        <dbReference type="Ensembl" id="ENSOMYP00000061860.1"/>
    </source>
</evidence>
<protein>
    <submittedName>
        <fullName evidence="1">Uncharacterized protein</fullName>
    </submittedName>
</protein>
<keyword evidence="2" id="KW-1185">Reference proteome</keyword>
<reference evidence="1" key="1">
    <citation type="submission" date="2020-07" db="EMBL/GenBank/DDBJ databases">
        <title>A long reads based de novo assembly of the rainbow trout Arlee double haploid line genome.</title>
        <authorList>
            <person name="Gao G."/>
            <person name="Palti Y."/>
        </authorList>
    </citation>
    <scope>NUCLEOTIDE SEQUENCE [LARGE SCALE GENOMIC DNA]</scope>
</reference>
<reference evidence="1" key="2">
    <citation type="submission" date="2025-08" db="UniProtKB">
        <authorList>
            <consortium name="Ensembl"/>
        </authorList>
    </citation>
    <scope>IDENTIFICATION</scope>
</reference>
<proteinExistence type="predicted"/>
<dbReference type="GeneTree" id="ENSGT01000000215783"/>
<sequence>MSLLTARPFLSEAGYGEQSFDTNSAFMELDKGVYS</sequence>
<accession>A0A8C7VZ87</accession>
<reference evidence="1" key="3">
    <citation type="submission" date="2025-09" db="UniProtKB">
        <authorList>
            <consortium name="Ensembl"/>
        </authorList>
    </citation>
    <scope>IDENTIFICATION</scope>
</reference>
<name>A0A8C7VZ87_ONCMY</name>
<evidence type="ECO:0000313" key="2">
    <source>
        <dbReference type="Proteomes" id="UP000694395"/>
    </source>
</evidence>
<dbReference type="Proteomes" id="UP000694395">
    <property type="component" value="Chromosome 8"/>
</dbReference>